<accession>A0ABN9RAL2</accession>
<dbReference type="EMBL" id="CAUYUJ010005936">
    <property type="protein sequence ID" value="CAK0815516.1"/>
    <property type="molecule type" value="Genomic_DNA"/>
</dbReference>
<dbReference type="Proteomes" id="UP001189429">
    <property type="component" value="Unassembled WGS sequence"/>
</dbReference>
<evidence type="ECO:0000313" key="1">
    <source>
        <dbReference type="EMBL" id="CAK0815516.1"/>
    </source>
</evidence>
<gene>
    <name evidence="1" type="ORF">PCOR1329_LOCUS18786</name>
</gene>
<proteinExistence type="predicted"/>
<organism evidence="1 2">
    <name type="scientific">Prorocentrum cordatum</name>
    <dbReference type="NCBI Taxonomy" id="2364126"/>
    <lineage>
        <taxon>Eukaryota</taxon>
        <taxon>Sar</taxon>
        <taxon>Alveolata</taxon>
        <taxon>Dinophyceae</taxon>
        <taxon>Prorocentrales</taxon>
        <taxon>Prorocentraceae</taxon>
        <taxon>Prorocentrum</taxon>
    </lineage>
</organism>
<name>A0ABN9RAL2_9DINO</name>
<evidence type="ECO:0000313" key="2">
    <source>
        <dbReference type="Proteomes" id="UP001189429"/>
    </source>
</evidence>
<protein>
    <submittedName>
        <fullName evidence="1">Uncharacterized protein</fullName>
    </submittedName>
</protein>
<reference evidence="1" key="1">
    <citation type="submission" date="2023-10" db="EMBL/GenBank/DDBJ databases">
        <authorList>
            <person name="Chen Y."/>
            <person name="Shah S."/>
            <person name="Dougan E. K."/>
            <person name="Thang M."/>
            <person name="Chan C."/>
        </authorList>
    </citation>
    <scope>NUCLEOTIDE SEQUENCE [LARGE SCALE GENOMIC DNA]</scope>
</reference>
<sequence length="111" mass="11286">MSPPTSAPPPAADAGDVSEAVDRLCAAAAACSEGGLRLGAGHALRLAVARQGMDAAIAAERWEDAAVFSRAVSRASRLVYPAAWPVVGLSLARLAKLELTALVGYTCSQPV</sequence>
<comment type="caution">
    <text evidence="1">The sequence shown here is derived from an EMBL/GenBank/DDBJ whole genome shotgun (WGS) entry which is preliminary data.</text>
</comment>
<keyword evidence="2" id="KW-1185">Reference proteome</keyword>